<dbReference type="OrthoDB" id="103324at2"/>
<dbReference type="InterPro" id="IPR002938">
    <property type="entry name" value="FAD-bd"/>
</dbReference>
<reference evidence="2 3" key="1">
    <citation type="submission" date="2019-06" db="EMBL/GenBank/DDBJ databases">
        <title>Whole genome shotgun sequence of Streptomyces cacaoi subsp. cacaoi NBRC 12748.</title>
        <authorList>
            <person name="Hosoyama A."/>
            <person name="Uohara A."/>
            <person name="Ohji S."/>
            <person name="Ichikawa N."/>
        </authorList>
    </citation>
    <scope>NUCLEOTIDE SEQUENCE [LARGE SCALE GENOMIC DNA]</scope>
    <source>
        <strain evidence="2 3">NBRC 12748</strain>
    </source>
</reference>
<dbReference type="RefSeq" id="WP_030886631.1">
    <property type="nucleotide sequence ID" value="NZ_BJMM01000125.1"/>
</dbReference>
<dbReference type="InterPro" id="IPR036188">
    <property type="entry name" value="FAD/NAD-bd_sf"/>
</dbReference>
<evidence type="ECO:0000259" key="1">
    <source>
        <dbReference type="Pfam" id="PF01494"/>
    </source>
</evidence>
<feature type="domain" description="FAD-binding" evidence="1">
    <location>
        <begin position="3"/>
        <end position="320"/>
    </location>
</feature>
<dbReference type="AlphaFoldDB" id="A0A4Y3RBV6"/>
<evidence type="ECO:0000313" key="3">
    <source>
        <dbReference type="Proteomes" id="UP000319210"/>
    </source>
</evidence>
<dbReference type="PANTHER" id="PTHR42685">
    <property type="entry name" value="GERANYLGERANYL DIPHOSPHATE REDUCTASE"/>
    <property type="match status" value="1"/>
</dbReference>
<keyword evidence="3" id="KW-1185">Reference proteome</keyword>
<comment type="caution">
    <text evidence="2">The sequence shown here is derived from an EMBL/GenBank/DDBJ whole genome shotgun (WGS) entry which is preliminary data.</text>
</comment>
<name>A0A4Y3RBV6_STRCI</name>
<sequence>MTYDAVIVGARCAGAATALLLARQGRRVLLVDKATFPSDTMSTLYIHPPGVLRLEQWGVLDDVVASGCPPLDTISHEIDGLRLTSAAPTMGAATAAYAPRRYILDELLVRAAVAAGAEFADGARVQELVTGDDGRAAGVRMRTGTATTTARARLVVGADGMRSKVAELVDAPVVRSAPVASCVYYTYWHGVRTGFGAHERVGRWIARIPTHDDLTIVAAYLPQAEFAQARRDPEAAYRAAVESTAPGLYEQLLSAERVDRWRGTGDQRNFFRRAHGPGWALVGDAAHHLDSITARGITNALIQAEQFADCLSGVDTGDAPAVDKALAHFDTTMTATLDEPYLSTLELANLHPTKARMRMLHAVSESPELTSRYFALVSGVIRMREFVTADVVDLL</sequence>
<dbReference type="InterPro" id="IPR050407">
    <property type="entry name" value="Geranylgeranyl_reductase"/>
</dbReference>
<gene>
    <name evidence="2" type="ORF">SCA03_68990</name>
</gene>
<dbReference type="PRINTS" id="PR00420">
    <property type="entry name" value="RNGMNOXGNASE"/>
</dbReference>
<proteinExistence type="predicted"/>
<evidence type="ECO:0000313" key="2">
    <source>
        <dbReference type="EMBL" id="GEB54348.1"/>
    </source>
</evidence>
<accession>A0A4Y3RBV6</accession>
<dbReference type="PANTHER" id="PTHR42685:SF22">
    <property type="entry name" value="CONDITIONED MEDIUM FACTOR RECEPTOR 1"/>
    <property type="match status" value="1"/>
</dbReference>
<dbReference type="GO" id="GO:0071949">
    <property type="term" value="F:FAD binding"/>
    <property type="evidence" value="ECO:0007669"/>
    <property type="project" value="InterPro"/>
</dbReference>
<dbReference type="Gene3D" id="3.50.50.60">
    <property type="entry name" value="FAD/NAD(P)-binding domain"/>
    <property type="match status" value="1"/>
</dbReference>
<dbReference type="Pfam" id="PF01494">
    <property type="entry name" value="FAD_binding_3"/>
    <property type="match status" value="1"/>
</dbReference>
<dbReference type="SUPFAM" id="SSF51905">
    <property type="entry name" value="FAD/NAD(P)-binding domain"/>
    <property type="match status" value="1"/>
</dbReference>
<organism evidence="2 3">
    <name type="scientific">Streptomyces cacaoi</name>
    <dbReference type="NCBI Taxonomy" id="1898"/>
    <lineage>
        <taxon>Bacteria</taxon>
        <taxon>Bacillati</taxon>
        <taxon>Actinomycetota</taxon>
        <taxon>Actinomycetes</taxon>
        <taxon>Kitasatosporales</taxon>
        <taxon>Streptomycetaceae</taxon>
        <taxon>Streptomyces</taxon>
    </lineage>
</organism>
<protein>
    <submittedName>
        <fullName evidence="2">FAD-dependent oxidoreductase</fullName>
    </submittedName>
</protein>
<dbReference type="EMBL" id="BJMM01000125">
    <property type="protein sequence ID" value="GEB54348.1"/>
    <property type="molecule type" value="Genomic_DNA"/>
</dbReference>
<dbReference type="Proteomes" id="UP000319210">
    <property type="component" value="Unassembled WGS sequence"/>
</dbReference>